<evidence type="ECO:0000313" key="2">
    <source>
        <dbReference type="EMBL" id="GBP22201.1"/>
    </source>
</evidence>
<sequence>MKIKIKCCARGRPIIVEWERDARHSAGLSLVRAHRFLAPVNTSSLLTGAFYKGLISLGTSVSGTKSPSPDSKKDSIYPTSDQGFGTTERCVFRGTARNVLDDFFMVSRSVILTSCIKTSAPAYERVLFSVGSTFSVQPTPHSPPSLDMSRYPESFYGRVRTSFSLEEAKKISATFGRRRALSRMNNALVRVYICDALIWRLTTNRRSTDFRSSWKSDRG</sequence>
<comment type="caution">
    <text evidence="2">The sequence shown here is derived from an EMBL/GenBank/DDBJ whole genome shotgun (WGS) entry which is preliminary data.</text>
</comment>
<evidence type="ECO:0000256" key="1">
    <source>
        <dbReference type="SAM" id="MobiDB-lite"/>
    </source>
</evidence>
<gene>
    <name evidence="2" type="ORF">EVAR_10711_1</name>
</gene>
<name>A0A4C1U7A3_EUMVA</name>
<feature type="region of interest" description="Disordered" evidence="1">
    <location>
        <begin position="61"/>
        <end position="80"/>
    </location>
</feature>
<dbReference type="Proteomes" id="UP000299102">
    <property type="component" value="Unassembled WGS sequence"/>
</dbReference>
<organism evidence="2 3">
    <name type="scientific">Eumeta variegata</name>
    <name type="common">Bagworm moth</name>
    <name type="synonym">Eumeta japonica</name>
    <dbReference type="NCBI Taxonomy" id="151549"/>
    <lineage>
        <taxon>Eukaryota</taxon>
        <taxon>Metazoa</taxon>
        <taxon>Ecdysozoa</taxon>
        <taxon>Arthropoda</taxon>
        <taxon>Hexapoda</taxon>
        <taxon>Insecta</taxon>
        <taxon>Pterygota</taxon>
        <taxon>Neoptera</taxon>
        <taxon>Endopterygota</taxon>
        <taxon>Lepidoptera</taxon>
        <taxon>Glossata</taxon>
        <taxon>Ditrysia</taxon>
        <taxon>Tineoidea</taxon>
        <taxon>Psychidae</taxon>
        <taxon>Oiketicinae</taxon>
        <taxon>Eumeta</taxon>
    </lineage>
</organism>
<evidence type="ECO:0000313" key="3">
    <source>
        <dbReference type="Proteomes" id="UP000299102"/>
    </source>
</evidence>
<dbReference type="AlphaFoldDB" id="A0A4C1U7A3"/>
<protein>
    <submittedName>
        <fullName evidence="2">Uncharacterized protein</fullName>
    </submittedName>
</protein>
<reference evidence="2 3" key="1">
    <citation type="journal article" date="2019" name="Commun. Biol.">
        <title>The bagworm genome reveals a unique fibroin gene that provides high tensile strength.</title>
        <authorList>
            <person name="Kono N."/>
            <person name="Nakamura H."/>
            <person name="Ohtoshi R."/>
            <person name="Tomita M."/>
            <person name="Numata K."/>
            <person name="Arakawa K."/>
        </authorList>
    </citation>
    <scope>NUCLEOTIDE SEQUENCE [LARGE SCALE GENOMIC DNA]</scope>
</reference>
<proteinExistence type="predicted"/>
<accession>A0A4C1U7A3</accession>
<dbReference type="EMBL" id="BGZK01000137">
    <property type="protein sequence ID" value="GBP22201.1"/>
    <property type="molecule type" value="Genomic_DNA"/>
</dbReference>
<keyword evidence="3" id="KW-1185">Reference proteome</keyword>